<dbReference type="AlphaFoldDB" id="A0A2N8PR62"/>
<accession>A0A2N8PR62</accession>
<organism evidence="2 3">
    <name type="scientific">Streptomyces noursei</name>
    <name type="common">Streptomyces albulus</name>
    <dbReference type="NCBI Taxonomy" id="1971"/>
    <lineage>
        <taxon>Bacteria</taxon>
        <taxon>Bacillati</taxon>
        <taxon>Actinomycetota</taxon>
        <taxon>Actinomycetes</taxon>
        <taxon>Kitasatosporales</taxon>
        <taxon>Streptomycetaceae</taxon>
        <taxon>Streptomyces</taxon>
    </lineage>
</organism>
<comment type="caution">
    <text evidence="2">The sequence shown here is derived from an EMBL/GenBank/DDBJ whole genome shotgun (WGS) entry which is preliminary data.</text>
</comment>
<evidence type="ECO:0000313" key="2">
    <source>
        <dbReference type="EMBL" id="PNE43512.1"/>
    </source>
</evidence>
<keyword evidence="3" id="KW-1185">Reference proteome</keyword>
<dbReference type="Proteomes" id="UP000236047">
    <property type="component" value="Unassembled WGS sequence"/>
</dbReference>
<evidence type="ECO:0000313" key="3">
    <source>
        <dbReference type="Proteomes" id="UP000236047"/>
    </source>
</evidence>
<proteinExistence type="predicted"/>
<protein>
    <recommendedName>
        <fullName evidence="1">Knr4/Smi1-like domain-containing protein</fullName>
    </recommendedName>
</protein>
<dbReference type="Gene3D" id="3.40.1580.10">
    <property type="entry name" value="SMI1/KNR4-like"/>
    <property type="match status" value="1"/>
</dbReference>
<dbReference type="EMBL" id="LJSN01000001">
    <property type="protein sequence ID" value="PNE43512.1"/>
    <property type="molecule type" value="Genomic_DNA"/>
</dbReference>
<dbReference type="SMART" id="SM00860">
    <property type="entry name" value="SMI1_KNR4"/>
    <property type="match status" value="1"/>
</dbReference>
<reference evidence="3" key="1">
    <citation type="submission" date="2015-09" db="EMBL/GenBank/DDBJ databases">
        <authorList>
            <person name="Graham D.E."/>
            <person name="Mahan K.M."/>
            <person name="Klingeman D.M."/>
            <person name="Fida T."/>
            <person name="Giannone R.J."/>
            <person name="Hettich R.L."/>
            <person name="Parry R.J."/>
            <person name="Spain J.C."/>
        </authorList>
    </citation>
    <scope>NUCLEOTIDE SEQUENCE [LARGE SCALE GENOMIC DNA]</scope>
    <source>
        <strain evidence="3">JCM 4701</strain>
    </source>
</reference>
<dbReference type="InterPro" id="IPR037883">
    <property type="entry name" value="Knr4/Smi1-like_sf"/>
</dbReference>
<dbReference type="RefSeq" id="WP_102922441.1">
    <property type="nucleotide sequence ID" value="NZ_LJSN01000001.1"/>
</dbReference>
<dbReference type="SUPFAM" id="SSF160631">
    <property type="entry name" value="SMI1/KNR4-like"/>
    <property type="match status" value="1"/>
</dbReference>
<feature type="domain" description="Knr4/Smi1-like" evidence="1">
    <location>
        <begin position="26"/>
        <end position="151"/>
    </location>
</feature>
<name>A0A2N8PR62_STRNR</name>
<dbReference type="InterPro" id="IPR018958">
    <property type="entry name" value="Knr4/Smi1-like_dom"/>
</dbReference>
<evidence type="ECO:0000259" key="1">
    <source>
        <dbReference type="SMART" id="SM00860"/>
    </source>
</evidence>
<dbReference type="Pfam" id="PF14567">
    <property type="entry name" value="SUKH_5"/>
    <property type="match status" value="1"/>
</dbReference>
<gene>
    <name evidence="2" type="ORF">AOB60_00995</name>
</gene>
<sequence length="162" mass="18022">MNALEAVEAAIRFVYANEDIADYVGKCSPDWIATAEQEMGLTFPPSYRRFIEEFGTCELGSHGVLGVYEVDGALWGSSGQTLEGREEGMPHHLIAVHEDGMGGIIVLDTSRPGSDGEYPVQAWEPYYEDRDMRETLAPSFGCYVLDDFRQAAADRRETETED</sequence>